<organism evidence="2 3">
    <name type="scientific">Wickerhamomyces pijperi</name>
    <name type="common">Yeast</name>
    <name type="synonym">Pichia pijperi</name>
    <dbReference type="NCBI Taxonomy" id="599730"/>
    <lineage>
        <taxon>Eukaryota</taxon>
        <taxon>Fungi</taxon>
        <taxon>Dikarya</taxon>
        <taxon>Ascomycota</taxon>
        <taxon>Saccharomycotina</taxon>
        <taxon>Saccharomycetes</taxon>
        <taxon>Phaffomycetales</taxon>
        <taxon>Wickerhamomycetaceae</taxon>
        <taxon>Wickerhamomyces</taxon>
    </lineage>
</organism>
<evidence type="ECO:0000313" key="3">
    <source>
        <dbReference type="Proteomes" id="UP000774326"/>
    </source>
</evidence>
<protein>
    <submittedName>
        <fullName evidence="2">Uncharacterized protein</fullName>
    </submittedName>
</protein>
<name>A0A9P8TMV0_WICPI</name>
<keyword evidence="1" id="KW-0472">Membrane</keyword>
<keyword evidence="1" id="KW-0812">Transmembrane</keyword>
<dbReference type="AlphaFoldDB" id="A0A9P8TMV0"/>
<keyword evidence="1" id="KW-1133">Transmembrane helix</keyword>
<evidence type="ECO:0000313" key="2">
    <source>
        <dbReference type="EMBL" id="KAH3684529.1"/>
    </source>
</evidence>
<dbReference type="EMBL" id="JAEUBG010002418">
    <property type="protein sequence ID" value="KAH3684529.1"/>
    <property type="molecule type" value="Genomic_DNA"/>
</dbReference>
<accession>A0A9P8TMV0</accession>
<feature type="transmembrane region" description="Helical" evidence="1">
    <location>
        <begin position="7"/>
        <end position="26"/>
    </location>
</feature>
<sequence>MLAAVRSLILSYSSTSMLIILVFSFSSPPIQSLMEITIPPNSVNVSSGETTSLTFLQPKGFSQRFVKISWNSPSTIRVWIRTILTKEKSTGYLDENFLVYCGKD</sequence>
<reference evidence="2" key="2">
    <citation type="submission" date="2021-01" db="EMBL/GenBank/DDBJ databases">
        <authorList>
            <person name="Schikora-Tamarit M.A."/>
        </authorList>
    </citation>
    <scope>NUCLEOTIDE SEQUENCE</scope>
    <source>
        <strain evidence="2">CBS2887</strain>
    </source>
</reference>
<dbReference type="Proteomes" id="UP000774326">
    <property type="component" value="Unassembled WGS sequence"/>
</dbReference>
<reference evidence="2" key="1">
    <citation type="journal article" date="2021" name="Open Biol.">
        <title>Shared evolutionary footprints suggest mitochondrial oxidative damage underlies multiple complex I losses in fungi.</title>
        <authorList>
            <person name="Schikora-Tamarit M.A."/>
            <person name="Marcet-Houben M."/>
            <person name="Nosek J."/>
            <person name="Gabaldon T."/>
        </authorList>
    </citation>
    <scope>NUCLEOTIDE SEQUENCE</scope>
    <source>
        <strain evidence="2">CBS2887</strain>
    </source>
</reference>
<gene>
    <name evidence="2" type="ORF">WICPIJ_004500</name>
</gene>
<proteinExistence type="predicted"/>
<keyword evidence="3" id="KW-1185">Reference proteome</keyword>
<comment type="caution">
    <text evidence="2">The sequence shown here is derived from an EMBL/GenBank/DDBJ whole genome shotgun (WGS) entry which is preliminary data.</text>
</comment>
<evidence type="ECO:0000256" key="1">
    <source>
        <dbReference type="SAM" id="Phobius"/>
    </source>
</evidence>